<sequence>MKREVDVTKIISNLSKIGVKATATKSRLELLKALAPPKNKPQTHN</sequence>
<evidence type="ECO:0000313" key="1">
    <source>
        <dbReference type="EMBL" id="MEL5988481.1"/>
    </source>
</evidence>
<dbReference type="Proteomes" id="UP001398420">
    <property type="component" value="Unassembled WGS sequence"/>
</dbReference>
<name>A0ABU9LPB3_9BACL</name>
<dbReference type="InterPro" id="IPR049839">
    <property type="entry name" value="Lmo0850-like"/>
</dbReference>
<reference evidence="1 2" key="1">
    <citation type="submission" date="2024-04" db="EMBL/GenBank/DDBJ databases">
        <authorList>
            <person name="Wu Y.S."/>
            <person name="Zhang L."/>
        </authorList>
    </citation>
    <scope>NUCLEOTIDE SEQUENCE [LARGE SCALE GENOMIC DNA]</scope>
    <source>
        <strain evidence="1 2">KG-01</strain>
    </source>
</reference>
<evidence type="ECO:0000313" key="2">
    <source>
        <dbReference type="Proteomes" id="UP001398420"/>
    </source>
</evidence>
<protein>
    <submittedName>
        <fullName evidence="1">Lmo0850 family protein</fullName>
    </submittedName>
</protein>
<proteinExistence type="predicted"/>
<gene>
    <name evidence="1" type="ORF">AAF454_08705</name>
</gene>
<dbReference type="GeneID" id="97822655"/>
<accession>A0ABU9LPB3</accession>
<organism evidence="1 2">
    <name type="scientific">Kurthia gibsonii</name>
    <dbReference type="NCBI Taxonomy" id="33946"/>
    <lineage>
        <taxon>Bacteria</taxon>
        <taxon>Bacillati</taxon>
        <taxon>Bacillota</taxon>
        <taxon>Bacilli</taxon>
        <taxon>Bacillales</taxon>
        <taxon>Caryophanaceae</taxon>
        <taxon>Kurthia</taxon>
    </lineage>
</organism>
<keyword evidence="2" id="KW-1185">Reference proteome</keyword>
<dbReference type="RefSeq" id="WP_165442666.1">
    <property type="nucleotide sequence ID" value="NZ_BJOB01000015.1"/>
</dbReference>
<comment type="caution">
    <text evidence="1">The sequence shown here is derived from an EMBL/GenBank/DDBJ whole genome shotgun (WGS) entry which is preliminary data.</text>
</comment>
<dbReference type="NCBIfam" id="NF040845">
    <property type="entry name" value="lmo0850_fam"/>
    <property type="match status" value="1"/>
</dbReference>
<dbReference type="EMBL" id="JBCEWA010000006">
    <property type="protein sequence ID" value="MEL5988481.1"/>
    <property type="molecule type" value="Genomic_DNA"/>
</dbReference>